<evidence type="ECO:0000256" key="3">
    <source>
        <dbReference type="ARBA" id="ARBA00022692"/>
    </source>
</evidence>
<reference evidence="8" key="2">
    <citation type="journal article" date="2021" name="PeerJ">
        <title>Extensive microbial diversity within the chicken gut microbiome revealed by metagenomics and culture.</title>
        <authorList>
            <person name="Gilroy R."/>
            <person name="Ravi A."/>
            <person name="Getino M."/>
            <person name="Pursley I."/>
            <person name="Horton D.L."/>
            <person name="Alikhan N.F."/>
            <person name="Baker D."/>
            <person name="Gharbi K."/>
            <person name="Hall N."/>
            <person name="Watson M."/>
            <person name="Adriaenssens E.M."/>
            <person name="Foster-Nyarko E."/>
            <person name="Jarju S."/>
            <person name="Secka A."/>
            <person name="Antonio M."/>
            <person name="Oren A."/>
            <person name="Chaudhuri R.R."/>
            <person name="La Ragione R."/>
            <person name="Hildebrand F."/>
            <person name="Pallen M.J."/>
        </authorList>
    </citation>
    <scope>NUCLEOTIDE SEQUENCE</scope>
    <source>
        <strain evidence="8">CHK158-818</strain>
    </source>
</reference>
<dbReference type="PANTHER" id="PTHR42920">
    <property type="entry name" value="OS03G0707200 PROTEIN-RELATED"/>
    <property type="match status" value="1"/>
</dbReference>
<dbReference type="Pfam" id="PF00892">
    <property type="entry name" value="EamA"/>
    <property type="match status" value="2"/>
</dbReference>
<dbReference type="InterPro" id="IPR000620">
    <property type="entry name" value="EamA_dom"/>
</dbReference>
<comment type="caution">
    <text evidence="8">The sequence shown here is derived from an EMBL/GenBank/DDBJ whole genome shotgun (WGS) entry which is preliminary data.</text>
</comment>
<evidence type="ECO:0000256" key="4">
    <source>
        <dbReference type="ARBA" id="ARBA00022989"/>
    </source>
</evidence>
<evidence type="ECO:0000313" key="9">
    <source>
        <dbReference type="Proteomes" id="UP000824112"/>
    </source>
</evidence>
<keyword evidence="4 6" id="KW-1133">Transmembrane helix</keyword>
<feature type="transmembrane region" description="Helical" evidence="6">
    <location>
        <begin position="7"/>
        <end position="24"/>
    </location>
</feature>
<name>A0A9D1M816_9BACT</name>
<dbReference type="SUPFAM" id="SSF103481">
    <property type="entry name" value="Multidrug resistance efflux transporter EmrE"/>
    <property type="match status" value="2"/>
</dbReference>
<protein>
    <submittedName>
        <fullName evidence="8">EamA family transporter</fullName>
    </submittedName>
</protein>
<sequence length="314" mass="34543">MSEKLKGHLVMLVTVIIFGLNIPVTKSLMPEWVSSYGVTLLRMGFACIAFWLVSLFLPKEKVSGKDMLIMVLGGLFGMVFNQMAFIVGLDMTSSIDAGIIATVTPLLVMLLSAIFLKEPISLKKAGGVALGASGALLIILSGMHSGHSGNSSFWGNLLCFFSSLSYAIYLIFTRSIIQKYSPVTLMKWMFLYAALMSLPFGLSDVIHAKAFTAVSGFSVWWRVIYFTLFATFITYFLIPVALKRIRPTTVSMYNYVQPLVASIAAMSIGQDSLTWEKPVAAVLIFVGVYLVTVSKSRADVEKARMEEEKNGKKM</sequence>
<feature type="transmembrane region" description="Helical" evidence="6">
    <location>
        <begin position="95"/>
        <end position="116"/>
    </location>
</feature>
<feature type="transmembrane region" description="Helical" evidence="6">
    <location>
        <begin position="250"/>
        <end position="269"/>
    </location>
</feature>
<keyword evidence="3 6" id="KW-0812">Transmembrane</keyword>
<feature type="transmembrane region" description="Helical" evidence="6">
    <location>
        <begin position="128"/>
        <end position="147"/>
    </location>
</feature>
<comment type="subcellular location">
    <subcellularLocation>
        <location evidence="1">Cell membrane</location>
        <topology evidence="1">Multi-pass membrane protein</topology>
    </subcellularLocation>
</comment>
<dbReference type="AlphaFoldDB" id="A0A9D1M816"/>
<evidence type="ECO:0000313" key="8">
    <source>
        <dbReference type="EMBL" id="HIU55411.1"/>
    </source>
</evidence>
<dbReference type="InterPro" id="IPR037185">
    <property type="entry name" value="EmrE-like"/>
</dbReference>
<reference evidence="8" key="1">
    <citation type="submission" date="2020-10" db="EMBL/GenBank/DDBJ databases">
        <authorList>
            <person name="Gilroy R."/>
        </authorList>
    </citation>
    <scope>NUCLEOTIDE SEQUENCE</scope>
    <source>
        <strain evidence="8">CHK158-818</strain>
    </source>
</reference>
<evidence type="ECO:0000256" key="2">
    <source>
        <dbReference type="ARBA" id="ARBA00022475"/>
    </source>
</evidence>
<organism evidence="8 9">
    <name type="scientific">Candidatus Gallibacteroides avistercoris</name>
    <dbReference type="NCBI Taxonomy" id="2840833"/>
    <lineage>
        <taxon>Bacteria</taxon>
        <taxon>Pseudomonadati</taxon>
        <taxon>Bacteroidota</taxon>
        <taxon>Bacteroidia</taxon>
        <taxon>Bacteroidales</taxon>
        <taxon>Bacteroidaceae</taxon>
        <taxon>Bacteroidaceae incertae sedis</taxon>
        <taxon>Candidatus Gallibacteroides</taxon>
    </lineage>
</organism>
<feature type="transmembrane region" description="Helical" evidence="6">
    <location>
        <begin position="153"/>
        <end position="177"/>
    </location>
</feature>
<feature type="domain" description="EamA" evidence="7">
    <location>
        <begin position="6"/>
        <end position="139"/>
    </location>
</feature>
<feature type="transmembrane region" description="Helical" evidence="6">
    <location>
        <begin position="189"/>
        <end position="207"/>
    </location>
</feature>
<dbReference type="GO" id="GO:0005886">
    <property type="term" value="C:plasma membrane"/>
    <property type="evidence" value="ECO:0007669"/>
    <property type="project" value="UniProtKB-SubCell"/>
</dbReference>
<dbReference type="Proteomes" id="UP000824112">
    <property type="component" value="Unassembled WGS sequence"/>
</dbReference>
<keyword evidence="2" id="KW-1003">Cell membrane</keyword>
<accession>A0A9D1M816</accession>
<evidence type="ECO:0000259" key="7">
    <source>
        <dbReference type="Pfam" id="PF00892"/>
    </source>
</evidence>
<keyword evidence="5 6" id="KW-0472">Membrane</keyword>
<dbReference type="PANTHER" id="PTHR42920:SF11">
    <property type="entry name" value="INNER MEMBRANE PROTEIN YTFF"/>
    <property type="match status" value="1"/>
</dbReference>
<evidence type="ECO:0000256" key="1">
    <source>
        <dbReference type="ARBA" id="ARBA00004651"/>
    </source>
</evidence>
<feature type="transmembrane region" description="Helical" evidence="6">
    <location>
        <begin position="275"/>
        <end position="294"/>
    </location>
</feature>
<feature type="domain" description="EamA" evidence="7">
    <location>
        <begin position="154"/>
        <end position="292"/>
    </location>
</feature>
<evidence type="ECO:0000256" key="5">
    <source>
        <dbReference type="ARBA" id="ARBA00023136"/>
    </source>
</evidence>
<dbReference type="InterPro" id="IPR051258">
    <property type="entry name" value="Diverse_Substrate_Transporter"/>
</dbReference>
<feature type="transmembrane region" description="Helical" evidence="6">
    <location>
        <begin position="36"/>
        <end position="57"/>
    </location>
</feature>
<proteinExistence type="predicted"/>
<dbReference type="EMBL" id="DVNA01000143">
    <property type="protein sequence ID" value="HIU55411.1"/>
    <property type="molecule type" value="Genomic_DNA"/>
</dbReference>
<feature type="transmembrane region" description="Helical" evidence="6">
    <location>
        <begin position="219"/>
        <end position="238"/>
    </location>
</feature>
<gene>
    <name evidence="8" type="ORF">IAB03_06360</name>
</gene>
<feature type="transmembrane region" description="Helical" evidence="6">
    <location>
        <begin position="69"/>
        <end position="89"/>
    </location>
</feature>
<evidence type="ECO:0000256" key="6">
    <source>
        <dbReference type="SAM" id="Phobius"/>
    </source>
</evidence>